<dbReference type="NCBIfam" id="TIGR00254">
    <property type="entry name" value="GGDEF"/>
    <property type="match status" value="1"/>
</dbReference>
<dbReference type="PANTHER" id="PTHR45138:SF9">
    <property type="entry name" value="DIGUANYLATE CYCLASE DGCM-RELATED"/>
    <property type="match status" value="1"/>
</dbReference>
<dbReference type="Pfam" id="PF14827">
    <property type="entry name" value="dCache_3"/>
    <property type="match status" value="1"/>
</dbReference>
<dbReference type="EMBL" id="JAGETV010000014">
    <property type="protein sequence ID" value="MBO1927591.1"/>
    <property type="molecule type" value="Genomic_DNA"/>
</dbReference>
<dbReference type="InterPro" id="IPR000160">
    <property type="entry name" value="GGDEF_dom"/>
</dbReference>
<accession>A0ABS3Q5P5</accession>
<dbReference type="PANTHER" id="PTHR45138">
    <property type="entry name" value="REGULATORY COMPONENTS OF SENSORY TRANSDUCTION SYSTEM"/>
    <property type="match status" value="1"/>
</dbReference>
<keyword evidence="3" id="KW-0812">Transmembrane</keyword>
<dbReference type="InterPro" id="IPR029787">
    <property type="entry name" value="Nucleotide_cyclase"/>
</dbReference>
<keyword evidence="6" id="KW-1185">Reference proteome</keyword>
<dbReference type="EC" id="2.7.7.65" evidence="1"/>
<organism evidence="5 6">
    <name type="scientific">Thiomicrorhabdus marina</name>
    <dbReference type="NCBI Taxonomy" id="2818442"/>
    <lineage>
        <taxon>Bacteria</taxon>
        <taxon>Pseudomonadati</taxon>
        <taxon>Pseudomonadota</taxon>
        <taxon>Gammaproteobacteria</taxon>
        <taxon>Thiotrichales</taxon>
        <taxon>Piscirickettsiaceae</taxon>
        <taxon>Thiomicrorhabdus</taxon>
    </lineage>
</organism>
<proteinExistence type="predicted"/>
<reference evidence="5 6" key="1">
    <citation type="submission" date="2021-03" db="EMBL/GenBank/DDBJ databases">
        <title>Thiomicrorhabdus sp.nov.,novel sulfur-oxidizing bacteria isolated from coastal sediment.</title>
        <authorList>
            <person name="Liu X."/>
        </authorList>
    </citation>
    <scope>NUCLEOTIDE SEQUENCE [LARGE SCALE GENOMIC DNA]</scope>
    <source>
        <strain evidence="5 6">6S2-11</strain>
    </source>
</reference>
<keyword evidence="3" id="KW-0472">Membrane</keyword>
<keyword evidence="3" id="KW-1133">Transmembrane helix</keyword>
<dbReference type="SUPFAM" id="SSF55073">
    <property type="entry name" value="Nucleotide cyclase"/>
    <property type="match status" value="1"/>
</dbReference>
<sequence>MHNLPEQGVRRIKGISWLGIVGAFFSLFALMFFSYQIIYQQQKVIYLESVQQNKYEEFLRAKSVLDELANLSVQTRIMNNDVVGLMYQAKYSEGDERNKIRSKLYTQLYDQYQILKHQFHIRQLHFHLPGPISFLRFHRPSKYGDSLKGIRASLDLVNEIHKPVTGFEEGRIFNGFRHVYPLFFHDEFVGSVEVSFGMDAISNELRYDQNTNQIFLILKKRVEQKVFIGERTNYIASPFGSDWLIDKKALQAGLQAKSLDYSIIEGINAKLKSMVNLSPIGTELGGFIKEVAFDNLPYTATFIPINNIEEERSGWIVSYEKDNFLRIIRTNYYVIVFLIILLSAFLSFLLFLWQQNREKKIVALEYISTHDTLTGVYNRKSLDMYFDKTIEQGLSVQLIFFDIDYFKNVNDVYGHLTGDEVLQSIAQIVKNSIRKNDVFVRWGGEEFVLVIEDQSLDIAVNIAEKLRLSIQDTKFTDKNLKITCSFGVVSSTPNDTLETITRRADAFLYEAKASGRNRVISGINLVE</sequence>
<dbReference type="InterPro" id="IPR029150">
    <property type="entry name" value="dCache_3"/>
</dbReference>
<evidence type="ECO:0000256" key="1">
    <source>
        <dbReference type="ARBA" id="ARBA00012528"/>
    </source>
</evidence>
<dbReference type="InterPro" id="IPR043128">
    <property type="entry name" value="Rev_trsase/Diguanyl_cyclase"/>
</dbReference>
<name>A0ABS3Q5P5_9GAMM</name>
<dbReference type="SMART" id="SM00267">
    <property type="entry name" value="GGDEF"/>
    <property type="match status" value="1"/>
</dbReference>
<evidence type="ECO:0000313" key="6">
    <source>
        <dbReference type="Proteomes" id="UP000664835"/>
    </source>
</evidence>
<evidence type="ECO:0000256" key="2">
    <source>
        <dbReference type="ARBA" id="ARBA00034247"/>
    </source>
</evidence>
<evidence type="ECO:0000313" key="5">
    <source>
        <dbReference type="EMBL" id="MBO1927591.1"/>
    </source>
</evidence>
<dbReference type="RefSeq" id="WP_208150011.1">
    <property type="nucleotide sequence ID" value="NZ_JAGETV010000014.1"/>
</dbReference>
<dbReference type="CDD" id="cd01949">
    <property type="entry name" value="GGDEF"/>
    <property type="match status" value="1"/>
</dbReference>
<dbReference type="InterPro" id="IPR050469">
    <property type="entry name" value="Diguanylate_Cyclase"/>
</dbReference>
<feature type="domain" description="GGDEF" evidence="4">
    <location>
        <begin position="394"/>
        <end position="524"/>
    </location>
</feature>
<evidence type="ECO:0000256" key="3">
    <source>
        <dbReference type="SAM" id="Phobius"/>
    </source>
</evidence>
<comment type="caution">
    <text evidence="5">The sequence shown here is derived from an EMBL/GenBank/DDBJ whole genome shotgun (WGS) entry which is preliminary data.</text>
</comment>
<feature type="transmembrane region" description="Helical" evidence="3">
    <location>
        <begin position="332"/>
        <end position="353"/>
    </location>
</feature>
<dbReference type="PROSITE" id="PS50887">
    <property type="entry name" value="GGDEF"/>
    <property type="match status" value="1"/>
</dbReference>
<dbReference type="Gene3D" id="3.30.70.270">
    <property type="match status" value="1"/>
</dbReference>
<comment type="catalytic activity">
    <reaction evidence="2">
        <text>2 GTP = 3',3'-c-di-GMP + 2 diphosphate</text>
        <dbReference type="Rhea" id="RHEA:24898"/>
        <dbReference type="ChEBI" id="CHEBI:33019"/>
        <dbReference type="ChEBI" id="CHEBI:37565"/>
        <dbReference type="ChEBI" id="CHEBI:58805"/>
        <dbReference type="EC" id="2.7.7.65"/>
    </reaction>
</comment>
<dbReference type="Proteomes" id="UP000664835">
    <property type="component" value="Unassembled WGS sequence"/>
</dbReference>
<feature type="transmembrane region" description="Helical" evidence="3">
    <location>
        <begin position="12"/>
        <end position="35"/>
    </location>
</feature>
<gene>
    <name evidence="5" type="ORF">J3998_08385</name>
</gene>
<protein>
    <recommendedName>
        <fullName evidence="1">diguanylate cyclase</fullName>
        <ecNumber evidence="1">2.7.7.65</ecNumber>
    </recommendedName>
</protein>
<evidence type="ECO:0000259" key="4">
    <source>
        <dbReference type="PROSITE" id="PS50887"/>
    </source>
</evidence>
<dbReference type="Pfam" id="PF00990">
    <property type="entry name" value="GGDEF"/>
    <property type="match status" value="1"/>
</dbReference>